<evidence type="ECO:0000313" key="1">
    <source>
        <dbReference type="EMBL" id="KAL2472348.1"/>
    </source>
</evidence>
<evidence type="ECO:0008006" key="4">
    <source>
        <dbReference type="Google" id="ProtNLM"/>
    </source>
</evidence>
<reference evidence="3" key="2">
    <citation type="submission" date="2024-07" db="EMBL/GenBank/DDBJ databases">
        <title>Two chromosome-level genome assemblies of Korean endemic species Abeliophyllum distichum and Forsythia ovata (Oleaceae).</title>
        <authorList>
            <person name="Jang H."/>
        </authorList>
    </citation>
    <scope>NUCLEOTIDE SEQUENCE [LARGE SCALE GENOMIC DNA]</scope>
</reference>
<sequence length="115" mass="12617">MFEIKEQPIPKRSEAPTELEIMQEVLGKCRGYIRGLGHGPKPVASNSVDLTSPNTESIALPEQIEKQEQELVDMSTRLSQFESLIQKIVSAEAGMSSLAPGEATIFNMPPPTDHI</sequence>
<evidence type="ECO:0000313" key="2">
    <source>
        <dbReference type="EMBL" id="KAL2472359.1"/>
    </source>
</evidence>
<reference evidence="1" key="1">
    <citation type="submission" date="2024-07" db="EMBL/GenBank/DDBJ databases">
        <title>Two chromosome-level genome assemblies of Korean endemic species Abeliophyllum distichum and Forsythia ovata (Oleaceae).</title>
        <authorList>
            <person name="Mun J.H."/>
        </authorList>
    </citation>
    <scope>NUCLEOTIDE SEQUENCE</scope>
    <source>
        <strain evidence="1">KNKB198505000391</strain>
        <tissue evidence="1">Leaf</tissue>
    </source>
</reference>
<accession>A0ABD1Q826</accession>
<dbReference type="EMBL" id="JBFOLK010000012">
    <property type="protein sequence ID" value="KAL2472359.1"/>
    <property type="molecule type" value="Genomic_DNA"/>
</dbReference>
<organism evidence="1 3">
    <name type="scientific">Abeliophyllum distichum</name>
    <dbReference type="NCBI Taxonomy" id="126358"/>
    <lineage>
        <taxon>Eukaryota</taxon>
        <taxon>Viridiplantae</taxon>
        <taxon>Streptophyta</taxon>
        <taxon>Embryophyta</taxon>
        <taxon>Tracheophyta</taxon>
        <taxon>Spermatophyta</taxon>
        <taxon>Magnoliopsida</taxon>
        <taxon>eudicotyledons</taxon>
        <taxon>Gunneridae</taxon>
        <taxon>Pentapetalae</taxon>
        <taxon>asterids</taxon>
        <taxon>lamiids</taxon>
        <taxon>Lamiales</taxon>
        <taxon>Oleaceae</taxon>
        <taxon>Forsythieae</taxon>
        <taxon>Abeliophyllum</taxon>
    </lineage>
</organism>
<dbReference type="EMBL" id="JBFOLK010000012">
    <property type="protein sequence ID" value="KAL2472348.1"/>
    <property type="molecule type" value="Genomic_DNA"/>
</dbReference>
<dbReference type="AlphaFoldDB" id="A0ABD1Q826"/>
<comment type="caution">
    <text evidence="1">The sequence shown here is derived from an EMBL/GenBank/DDBJ whole genome shotgun (WGS) entry which is preliminary data.</text>
</comment>
<evidence type="ECO:0000313" key="3">
    <source>
        <dbReference type="Proteomes" id="UP001604336"/>
    </source>
</evidence>
<name>A0ABD1Q826_9LAMI</name>
<keyword evidence="3" id="KW-1185">Reference proteome</keyword>
<dbReference type="Proteomes" id="UP001604336">
    <property type="component" value="Unassembled WGS sequence"/>
</dbReference>
<proteinExistence type="predicted"/>
<gene>
    <name evidence="1" type="ORF">Adt_40484</name>
    <name evidence="2" type="ORF">Adt_40495</name>
</gene>
<protein>
    <recommendedName>
        <fullName evidence="4">Transposase</fullName>
    </recommendedName>
</protein>